<reference evidence="2" key="1">
    <citation type="journal article" date="2019" name="Int. J. Syst. Evol. Microbiol.">
        <title>The Global Catalogue of Microorganisms (GCM) 10K type strain sequencing project: providing services to taxonomists for standard genome sequencing and annotation.</title>
        <authorList>
            <consortium name="The Broad Institute Genomics Platform"/>
            <consortium name="The Broad Institute Genome Sequencing Center for Infectious Disease"/>
            <person name="Wu L."/>
            <person name="Ma J."/>
        </authorList>
    </citation>
    <scope>NUCLEOTIDE SEQUENCE [LARGE SCALE GENOMIC DNA]</scope>
    <source>
        <strain evidence="2">JCM 4253</strain>
    </source>
</reference>
<dbReference type="Proteomes" id="UP000619355">
    <property type="component" value="Unassembled WGS sequence"/>
</dbReference>
<dbReference type="AlphaFoldDB" id="A0A919F0G5"/>
<gene>
    <name evidence="1" type="ORF">GCM10018980_56920</name>
</gene>
<evidence type="ECO:0000313" key="1">
    <source>
        <dbReference type="EMBL" id="GHG65296.1"/>
    </source>
</evidence>
<protein>
    <submittedName>
        <fullName evidence="1">Uncharacterized protein</fullName>
    </submittedName>
</protein>
<accession>A0A919F0G5</accession>
<name>A0A919F0G5_9ACTN</name>
<keyword evidence="2" id="KW-1185">Reference proteome</keyword>
<evidence type="ECO:0000313" key="2">
    <source>
        <dbReference type="Proteomes" id="UP000619355"/>
    </source>
</evidence>
<comment type="caution">
    <text evidence="1">The sequence shown here is derived from an EMBL/GenBank/DDBJ whole genome shotgun (WGS) entry which is preliminary data.</text>
</comment>
<sequence>MTIRYSREVRAKAVDRAIALFEEKYPKIRVEKDFQAPAEIPRTFSKTPSLSFGNTTSAELFPISSRRSGPGI</sequence>
<proteinExistence type="predicted"/>
<organism evidence="1 2">
    <name type="scientific">Streptomyces capoamus</name>
    <dbReference type="NCBI Taxonomy" id="68183"/>
    <lineage>
        <taxon>Bacteria</taxon>
        <taxon>Bacillati</taxon>
        <taxon>Actinomycetota</taxon>
        <taxon>Actinomycetes</taxon>
        <taxon>Kitasatosporales</taxon>
        <taxon>Streptomycetaceae</taxon>
        <taxon>Streptomyces</taxon>
    </lineage>
</organism>
<dbReference type="EMBL" id="BNBF01000020">
    <property type="protein sequence ID" value="GHG65296.1"/>
    <property type="molecule type" value="Genomic_DNA"/>
</dbReference>